<accession>A0A6A7A189</accession>
<dbReference type="InterPro" id="IPR011059">
    <property type="entry name" value="Metal-dep_hydrolase_composite"/>
</dbReference>
<dbReference type="PANTHER" id="PTHR22642:SF20">
    <property type="entry name" value="AMIDOHYDROLASE 3 DOMAIN-CONTAINING PROTEIN"/>
    <property type="match status" value="1"/>
</dbReference>
<proteinExistence type="predicted"/>
<dbReference type="GO" id="GO:0016810">
    <property type="term" value="F:hydrolase activity, acting on carbon-nitrogen (but not peptide) bonds"/>
    <property type="evidence" value="ECO:0007669"/>
    <property type="project" value="InterPro"/>
</dbReference>
<dbReference type="PANTHER" id="PTHR22642">
    <property type="entry name" value="IMIDAZOLONEPROPIONASE"/>
    <property type="match status" value="1"/>
</dbReference>
<gene>
    <name evidence="2" type="ORF">CC86DRAFT_370150</name>
</gene>
<protein>
    <submittedName>
        <fullName evidence="2">Amidohydrolase family protein-like protein</fullName>
    </submittedName>
</protein>
<name>A0A6A7A189_9PLEO</name>
<feature type="domain" description="Amidohydrolase 3" evidence="1">
    <location>
        <begin position="55"/>
        <end position="539"/>
    </location>
</feature>
<keyword evidence="2" id="KW-0378">Hydrolase</keyword>
<dbReference type="SUPFAM" id="SSF51556">
    <property type="entry name" value="Metallo-dependent hydrolases"/>
    <property type="match status" value="1"/>
</dbReference>
<dbReference type="InterPro" id="IPR013108">
    <property type="entry name" value="Amidohydro_3"/>
</dbReference>
<evidence type="ECO:0000313" key="2">
    <source>
        <dbReference type="EMBL" id="KAF2827092.1"/>
    </source>
</evidence>
<evidence type="ECO:0000259" key="1">
    <source>
        <dbReference type="Pfam" id="PF07969"/>
    </source>
</evidence>
<reference evidence="2" key="1">
    <citation type="journal article" date="2020" name="Stud. Mycol.">
        <title>101 Dothideomycetes genomes: a test case for predicting lifestyles and emergence of pathogens.</title>
        <authorList>
            <person name="Haridas S."/>
            <person name="Albert R."/>
            <person name="Binder M."/>
            <person name="Bloem J."/>
            <person name="Labutti K."/>
            <person name="Salamov A."/>
            <person name="Andreopoulos B."/>
            <person name="Baker S."/>
            <person name="Barry K."/>
            <person name="Bills G."/>
            <person name="Bluhm B."/>
            <person name="Cannon C."/>
            <person name="Castanera R."/>
            <person name="Culley D."/>
            <person name="Daum C."/>
            <person name="Ezra D."/>
            <person name="Gonzalez J."/>
            <person name="Henrissat B."/>
            <person name="Kuo A."/>
            <person name="Liang C."/>
            <person name="Lipzen A."/>
            <person name="Lutzoni F."/>
            <person name="Magnuson J."/>
            <person name="Mondo S."/>
            <person name="Nolan M."/>
            <person name="Ohm R."/>
            <person name="Pangilinan J."/>
            <person name="Park H.-J."/>
            <person name="Ramirez L."/>
            <person name="Alfaro M."/>
            <person name="Sun H."/>
            <person name="Tritt A."/>
            <person name="Yoshinaga Y."/>
            <person name="Zwiers L.-H."/>
            <person name="Turgeon B."/>
            <person name="Goodwin S."/>
            <person name="Spatafora J."/>
            <person name="Crous P."/>
            <person name="Grigoriev I."/>
        </authorList>
    </citation>
    <scope>NUCLEOTIDE SEQUENCE</scope>
    <source>
        <strain evidence="2">CBS 113818</strain>
    </source>
</reference>
<dbReference type="Proteomes" id="UP000799424">
    <property type="component" value="Unassembled WGS sequence"/>
</dbReference>
<dbReference type="Pfam" id="PF07969">
    <property type="entry name" value="Amidohydro_3"/>
    <property type="match status" value="1"/>
</dbReference>
<dbReference type="SUPFAM" id="SSF51338">
    <property type="entry name" value="Composite domain of metallo-dependent hydrolases"/>
    <property type="match status" value="1"/>
</dbReference>
<sequence length="541" mass="59021">MTGAAIFTNGRFFQENASSNEASFHPTLVVQNGKIAYIGPSDAPELQSFRKIGGQETDLGGRHVLPAFIDAHMHFLLLGQSLNKVQLDGSKDLTEIRARITLWAKAHPDKERILCSGWMHSMTNGEAKASMLDDLDPRPIYIDSKDLHSCWCSSAALKEMDVQEMENPAGGTIERDVDGKASGLLSEACILLIVWPYLAGVLPMEDKVAALRAAIKAYHAVGCTGCIDMAMDENAWEAILALRETEGGSLPMRVAAHWCINPGDGEEHRLRQVDRAIELNKQYNNDTSPDLRIVGIKIICDGVIDACTAALAEPYTSNAHFEGPIWTPEMLDPVVKKACDAGLQCALHAIGDQAAHNAVNVLEKYGQPGQRHRIEHLELTAPEDAKRLGQLGITASIQPVHSDPAILRAWPKLLGPERLKRAFAYSDFADHGAPLAIGSDSPTAPYAPLPNLYVATTRKSARSPEAKDEPVNANFRLELVQAVNAATSGAAYSCFAEERVGSLEVGKRADFVVVDMKWRGEELLNASIKETWFEGRKVYNA</sequence>
<dbReference type="AlphaFoldDB" id="A0A6A7A189"/>
<dbReference type="OrthoDB" id="3501663at2759"/>
<dbReference type="Gene3D" id="3.20.20.140">
    <property type="entry name" value="Metal-dependent hydrolases"/>
    <property type="match status" value="1"/>
</dbReference>
<dbReference type="CDD" id="cd01300">
    <property type="entry name" value="YtcJ_like"/>
    <property type="match status" value="1"/>
</dbReference>
<dbReference type="EMBL" id="MU006225">
    <property type="protein sequence ID" value="KAF2827092.1"/>
    <property type="molecule type" value="Genomic_DNA"/>
</dbReference>
<organism evidence="2 3">
    <name type="scientific">Ophiobolus disseminans</name>
    <dbReference type="NCBI Taxonomy" id="1469910"/>
    <lineage>
        <taxon>Eukaryota</taxon>
        <taxon>Fungi</taxon>
        <taxon>Dikarya</taxon>
        <taxon>Ascomycota</taxon>
        <taxon>Pezizomycotina</taxon>
        <taxon>Dothideomycetes</taxon>
        <taxon>Pleosporomycetidae</taxon>
        <taxon>Pleosporales</taxon>
        <taxon>Pleosporineae</taxon>
        <taxon>Phaeosphaeriaceae</taxon>
        <taxon>Ophiobolus</taxon>
    </lineage>
</organism>
<evidence type="ECO:0000313" key="3">
    <source>
        <dbReference type="Proteomes" id="UP000799424"/>
    </source>
</evidence>
<dbReference type="InterPro" id="IPR033932">
    <property type="entry name" value="YtcJ-like"/>
</dbReference>
<dbReference type="Gene3D" id="2.30.40.10">
    <property type="entry name" value="Urease, subunit C, domain 1"/>
    <property type="match status" value="1"/>
</dbReference>
<dbReference type="Gene3D" id="3.10.310.70">
    <property type="match status" value="1"/>
</dbReference>
<keyword evidence="3" id="KW-1185">Reference proteome</keyword>
<dbReference type="InterPro" id="IPR032466">
    <property type="entry name" value="Metal_Hydrolase"/>
</dbReference>